<dbReference type="InterPro" id="IPR009839">
    <property type="entry name" value="SseB_N"/>
</dbReference>
<evidence type="ECO:0000259" key="1">
    <source>
        <dbReference type="Pfam" id="PF07179"/>
    </source>
</evidence>
<dbReference type="RefSeq" id="WP_106093795.1">
    <property type="nucleotide sequence ID" value="NZ_PVNL01000135.1"/>
</dbReference>
<evidence type="ECO:0000259" key="2">
    <source>
        <dbReference type="Pfam" id="PF22552"/>
    </source>
</evidence>
<dbReference type="OrthoDB" id="5502198at2"/>
<dbReference type="EMBL" id="PVNL01000135">
    <property type="protein sequence ID" value="PRP96176.1"/>
    <property type="molecule type" value="Genomic_DNA"/>
</dbReference>
<accession>A0A2S9XTI3</accession>
<feature type="domain" description="TY-Chap N-terminal" evidence="2">
    <location>
        <begin position="10"/>
        <end position="119"/>
    </location>
</feature>
<evidence type="ECO:0000313" key="4">
    <source>
        <dbReference type="Proteomes" id="UP000238823"/>
    </source>
</evidence>
<dbReference type="Proteomes" id="UP000238823">
    <property type="component" value="Unassembled WGS sequence"/>
</dbReference>
<feature type="domain" description="SseB protein N-terminal" evidence="1">
    <location>
        <begin position="138"/>
        <end position="252"/>
    </location>
</feature>
<gene>
    <name evidence="3" type="ORF">ENSA7_69900</name>
</gene>
<dbReference type="AlphaFoldDB" id="A0A2S9XTI3"/>
<evidence type="ECO:0000313" key="3">
    <source>
        <dbReference type="EMBL" id="PRP96176.1"/>
    </source>
</evidence>
<comment type="caution">
    <text evidence="3">The sequence shown here is derived from an EMBL/GenBank/DDBJ whole genome shotgun (WGS) entry which is preliminary data.</text>
</comment>
<dbReference type="InterPro" id="IPR054344">
    <property type="entry name" value="TY-Chap_N"/>
</dbReference>
<proteinExistence type="predicted"/>
<dbReference type="Pfam" id="PF07179">
    <property type="entry name" value="SseB"/>
    <property type="match status" value="1"/>
</dbReference>
<dbReference type="Pfam" id="PF22552">
    <property type="entry name" value="TY-Chap3"/>
    <property type="match status" value="1"/>
</dbReference>
<name>A0A2S9XTI3_9BACT</name>
<organism evidence="3 4">
    <name type="scientific">Enhygromyxa salina</name>
    <dbReference type="NCBI Taxonomy" id="215803"/>
    <lineage>
        <taxon>Bacteria</taxon>
        <taxon>Pseudomonadati</taxon>
        <taxon>Myxococcota</taxon>
        <taxon>Polyangia</taxon>
        <taxon>Nannocystales</taxon>
        <taxon>Nannocystaceae</taxon>
        <taxon>Enhygromyxa</taxon>
    </lineage>
</organism>
<sequence length="263" mass="29648">MAISAAPPRERLLDALEQLAASRAREARLVLQAGPIYLVWIARAGDDQLEQESVSSTVLPPAYKLTTERGMLLRELGFAKPSGRRNWKRRHPRTRASLEEVVDQTLDILARVYAVDQPILLALHEDPRDHPQNPGLIAAMREVAKGWDEAKRRAMYSNMLNATFLVPINLEPDPDAEGSEAFHVFETHPSGRPTLGVFTDWASLRLWEPRGHDYWSIHASRLFVMALERHPVTLQINPNGDIGGELYCHEVEMLVRAVKSVQS</sequence>
<reference evidence="3 4" key="1">
    <citation type="submission" date="2018-03" db="EMBL/GenBank/DDBJ databases">
        <title>Draft Genome Sequences of the Obligatory Marine Myxobacteria Enhygromyxa salina SWB007.</title>
        <authorList>
            <person name="Poehlein A."/>
            <person name="Moghaddam J.A."/>
            <person name="Harms H."/>
            <person name="Alanjari M."/>
            <person name="Koenig G.M."/>
            <person name="Daniel R."/>
            <person name="Schaeberle T.F."/>
        </authorList>
    </citation>
    <scope>NUCLEOTIDE SEQUENCE [LARGE SCALE GENOMIC DNA]</scope>
    <source>
        <strain evidence="3 4">SWB007</strain>
    </source>
</reference>
<protein>
    <submittedName>
        <fullName evidence="3">Uncharacterized protein</fullName>
    </submittedName>
</protein>